<dbReference type="PANTHER" id="PTHR43268:SF6">
    <property type="entry name" value="THIOSULFATE SULFURTRANSFERASE_RHODANESE-LIKE DOMAIN-CONTAINING PROTEIN 2"/>
    <property type="match status" value="1"/>
</dbReference>
<dbReference type="InterPro" id="IPR040503">
    <property type="entry name" value="TRHO_N"/>
</dbReference>
<dbReference type="InterPro" id="IPR020936">
    <property type="entry name" value="TrhO"/>
</dbReference>
<dbReference type="Gramene" id="AET5Gv20239700.6">
    <property type="protein sequence ID" value="AET5Gv20239700.6"/>
    <property type="gene ID" value="AET5Gv20239700"/>
</dbReference>
<protein>
    <recommendedName>
        <fullName evidence="1">tRNA uridine(34) hydroxylase N-terminal domain-containing protein</fullName>
    </recommendedName>
</protein>
<evidence type="ECO:0000313" key="2">
    <source>
        <dbReference type="EnsemblPlants" id="AET5Gv20239700.6"/>
    </source>
</evidence>
<evidence type="ECO:0000259" key="1">
    <source>
        <dbReference type="Pfam" id="PF17773"/>
    </source>
</evidence>
<reference evidence="3" key="1">
    <citation type="journal article" date="2014" name="Science">
        <title>Ancient hybridizations among the ancestral genomes of bread wheat.</title>
        <authorList>
            <consortium name="International Wheat Genome Sequencing Consortium,"/>
            <person name="Marcussen T."/>
            <person name="Sandve S.R."/>
            <person name="Heier L."/>
            <person name="Spannagl M."/>
            <person name="Pfeifer M."/>
            <person name="Jakobsen K.S."/>
            <person name="Wulff B.B."/>
            <person name="Steuernagel B."/>
            <person name="Mayer K.F."/>
            <person name="Olsen O.A."/>
        </authorList>
    </citation>
    <scope>NUCLEOTIDE SEQUENCE [LARGE SCALE GENOMIC DNA]</scope>
    <source>
        <strain evidence="3">cv. AL8/78</strain>
    </source>
</reference>
<reference evidence="2" key="3">
    <citation type="journal article" date="2017" name="Nature">
        <title>Genome sequence of the progenitor of the wheat D genome Aegilops tauschii.</title>
        <authorList>
            <person name="Luo M.C."/>
            <person name="Gu Y.Q."/>
            <person name="Puiu D."/>
            <person name="Wang H."/>
            <person name="Twardziok S.O."/>
            <person name="Deal K.R."/>
            <person name="Huo N."/>
            <person name="Zhu T."/>
            <person name="Wang L."/>
            <person name="Wang Y."/>
            <person name="McGuire P.E."/>
            <person name="Liu S."/>
            <person name="Long H."/>
            <person name="Ramasamy R.K."/>
            <person name="Rodriguez J.C."/>
            <person name="Van S.L."/>
            <person name="Yuan L."/>
            <person name="Wang Z."/>
            <person name="Xia Z."/>
            <person name="Xiao L."/>
            <person name="Anderson O.D."/>
            <person name="Ouyang S."/>
            <person name="Liang Y."/>
            <person name="Zimin A.V."/>
            <person name="Pertea G."/>
            <person name="Qi P."/>
            <person name="Bennetzen J.L."/>
            <person name="Dai X."/>
            <person name="Dawson M.W."/>
            <person name="Muller H.G."/>
            <person name="Kugler K."/>
            <person name="Rivarola-Duarte L."/>
            <person name="Spannagl M."/>
            <person name="Mayer K.F.X."/>
            <person name="Lu F.H."/>
            <person name="Bevan M.W."/>
            <person name="Leroy P."/>
            <person name="Li P."/>
            <person name="You F.M."/>
            <person name="Sun Q."/>
            <person name="Liu Z."/>
            <person name="Lyons E."/>
            <person name="Wicker T."/>
            <person name="Salzberg S.L."/>
            <person name="Devos K.M."/>
            <person name="Dvorak J."/>
        </authorList>
    </citation>
    <scope>NUCLEOTIDE SEQUENCE [LARGE SCALE GENOMIC DNA]</scope>
    <source>
        <strain evidence="2">cv. AL8/78</strain>
    </source>
</reference>
<accession>A0A453JYV7</accession>
<reference evidence="2" key="4">
    <citation type="submission" date="2019-03" db="UniProtKB">
        <authorList>
            <consortium name="EnsemblPlants"/>
        </authorList>
    </citation>
    <scope>IDENTIFICATION</scope>
</reference>
<organism evidence="2 3">
    <name type="scientific">Aegilops tauschii subsp. strangulata</name>
    <name type="common">Goatgrass</name>
    <dbReference type="NCBI Taxonomy" id="200361"/>
    <lineage>
        <taxon>Eukaryota</taxon>
        <taxon>Viridiplantae</taxon>
        <taxon>Streptophyta</taxon>
        <taxon>Embryophyta</taxon>
        <taxon>Tracheophyta</taxon>
        <taxon>Spermatophyta</taxon>
        <taxon>Magnoliopsida</taxon>
        <taxon>Liliopsida</taxon>
        <taxon>Poales</taxon>
        <taxon>Poaceae</taxon>
        <taxon>BOP clade</taxon>
        <taxon>Pooideae</taxon>
        <taxon>Triticodae</taxon>
        <taxon>Triticeae</taxon>
        <taxon>Triticinae</taxon>
        <taxon>Aegilops</taxon>
    </lineage>
</organism>
<feature type="domain" description="tRNA uridine(34) hydroxylase N-terminal" evidence="1">
    <location>
        <begin position="35"/>
        <end position="134"/>
    </location>
</feature>
<dbReference type="Gene3D" id="3.40.250.10">
    <property type="entry name" value="Rhodanese-like domain"/>
    <property type="match status" value="1"/>
</dbReference>
<dbReference type="Gene3D" id="3.30.70.100">
    <property type="match status" value="1"/>
</dbReference>
<dbReference type="Proteomes" id="UP000015105">
    <property type="component" value="Chromosome 5D"/>
</dbReference>
<dbReference type="InterPro" id="IPR036873">
    <property type="entry name" value="Rhodanese-like_dom_sf"/>
</dbReference>
<evidence type="ECO:0000313" key="3">
    <source>
        <dbReference type="Proteomes" id="UP000015105"/>
    </source>
</evidence>
<name>A0A453JYV7_AEGTS</name>
<dbReference type="AlphaFoldDB" id="A0A453JYV7"/>
<sequence>LVVVLVAMDATGALPPTSTQEQQKQDEVGGGDGSYGVLLYYKYADVPDAPALAAFYESRCRALALVGRVRVGPDGVNATLGGRVAALEKHIDEMSSNSLFDGTDFKLASCEEPVDERVARECGFTSLSVRLVKELVTLCSNPSLTTPDISFAGRHLSAAEFHSVLQSVGTGSDTEAPAGQNDVVVLDARNLYETRIGKFHVPNVETLHPEIRQYSDLPLWIDEHTEKLRGKSIMMCTAQEVYGVRWPQLISAPKVKALRMFFNYTVAFRDIWSNIQMVAILMERILYLTIESLWEAIKITYLELVWYVDLPMMTIPLGVVAAIAECWS</sequence>
<proteinExistence type="predicted"/>
<dbReference type="FunFam" id="3.30.70.100:FF:000045">
    <property type="entry name" value="Rhodanese-like domain-containing protein 6"/>
    <property type="match status" value="1"/>
</dbReference>
<keyword evidence="3" id="KW-1185">Reference proteome</keyword>
<dbReference type="PANTHER" id="PTHR43268">
    <property type="entry name" value="THIOSULFATE SULFURTRANSFERASE/RHODANESE-LIKE DOMAIN-CONTAINING PROTEIN 2"/>
    <property type="match status" value="1"/>
</dbReference>
<reference evidence="2" key="5">
    <citation type="journal article" date="2021" name="G3 (Bethesda)">
        <title>Aegilops tauschii genome assembly Aet v5.0 features greater sequence contiguity and improved annotation.</title>
        <authorList>
            <person name="Wang L."/>
            <person name="Zhu T."/>
            <person name="Rodriguez J.C."/>
            <person name="Deal K.R."/>
            <person name="Dubcovsky J."/>
            <person name="McGuire P.E."/>
            <person name="Lux T."/>
            <person name="Spannagl M."/>
            <person name="Mayer K.F.X."/>
            <person name="Baldrich P."/>
            <person name="Meyers B.C."/>
            <person name="Huo N."/>
            <person name="Gu Y.Q."/>
            <person name="Zhou H."/>
            <person name="Devos K.M."/>
            <person name="Bennetzen J.L."/>
            <person name="Unver T."/>
            <person name="Budak H."/>
            <person name="Gulick P.J."/>
            <person name="Galiba G."/>
            <person name="Kalapos B."/>
            <person name="Nelson D.R."/>
            <person name="Li P."/>
            <person name="You F.M."/>
            <person name="Luo M.C."/>
            <person name="Dvorak J."/>
        </authorList>
    </citation>
    <scope>NUCLEOTIDE SEQUENCE [LARGE SCALE GENOMIC DNA]</scope>
    <source>
        <strain evidence="2">cv. AL8/78</strain>
    </source>
</reference>
<dbReference type="EnsemblPlants" id="AET5Gv20239700.6">
    <property type="protein sequence ID" value="AET5Gv20239700.6"/>
    <property type="gene ID" value="AET5Gv20239700"/>
</dbReference>
<reference evidence="3" key="2">
    <citation type="journal article" date="2017" name="Nat. Plants">
        <title>The Aegilops tauschii genome reveals multiple impacts of transposons.</title>
        <authorList>
            <person name="Zhao G."/>
            <person name="Zou C."/>
            <person name="Li K."/>
            <person name="Wang K."/>
            <person name="Li T."/>
            <person name="Gao L."/>
            <person name="Zhang X."/>
            <person name="Wang H."/>
            <person name="Yang Z."/>
            <person name="Liu X."/>
            <person name="Jiang W."/>
            <person name="Mao L."/>
            <person name="Kong X."/>
            <person name="Jiao Y."/>
            <person name="Jia J."/>
        </authorList>
    </citation>
    <scope>NUCLEOTIDE SEQUENCE [LARGE SCALE GENOMIC DNA]</scope>
    <source>
        <strain evidence="3">cv. AL8/78</strain>
    </source>
</reference>
<dbReference type="Pfam" id="PF17773">
    <property type="entry name" value="UPF0176_N"/>
    <property type="match status" value="1"/>
</dbReference>